<proteinExistence type="predicted"/>
<evidence type="ECO:0000313" key="2">
    <source>
        <dbReference type="EMBL" id="KAI1713961.1"/>
    </source>
</evidence>
<feature type="transmembrane region" description="Helical" evidence="1">
    <location>
        <begin position="223"/>
        <end position="248"/>
    </location>
</feature>
<dbReference type="InterPro" id="IPR019422">
    <property type="entry name" value="7TM_GPCR_serpentine_rcpt_Srh"/>
</dbReference>
<name>A0AAD4R6Q9_9BILA</name>
<evidence type="ECO:0000256" key="1">
    <source>
        <dbReference type="SAM" id="Phobius"/>
    </source>
</evidence>
<sequence>MSEYEDLLHFISSVRTYLICDAVITTILYAFVIYLIIYKTPKQMEKFAKYNLINIATTTYIQLLVVVIWLPITLFNFQAGFSAGPLTLIPFPYMTELMCLLVLILMFNLSLSLMMSFVKQYSLLQPFSAIGTLLGKIGLVFIMYTVSSFLVDALLGLFIYSINLPLEQFHKEIMNGQEEMSLVPEPSQMILGYTQSQFQFLVAVYLNFSTLTKYSIANLSSKVYFVIVVLFILTETTLAVVINLKILYQIHCREAPQSVHMLQMMVYKAFCVSTITFILFFVFPGLVVCMGAIGLFHSHYPVNCMHFLIGLQAPSIILNIILTIKPYRSAAKRIMFRMTGQVSDHSTGFSAGLLTSVPFPNMTELMCLLVVILIFNLSLSLMMSFIKQYSLLQPFSAIGSLLKKNVLVLVLYALASILIDTVLGLFIYSNHLPQDVLENEIKNGSDETSGTPLSLAKGQFLLAVFQNFSTLTKYSMSKLQSKICFAIIIAFVFIETSLAIIINAKILYQIHYGEGLPSVHKLQVELQNKTNNYFHIFPKDTCAVFNQHAVFLNDREA</sequence>
<feature type="transmembrane region" description="Helical" evidence="1">
    <location>
        <begin position="483"/>
        <end position="502"/>
    </location>
</feature>
<keyword evidence="1" id="KW-0812">Transmembrane</keyword>
<keyword evidence="3" id="KW-1185">Reference proteome</keyword>
<feature type="transmembrane region" description="Helical" evidence="1">
    <location>
        <begin position="365"/>
        <end position="386"/>
    </location>
</feature>
<dbReference type="Proteomes" id="UP001201812">
    <property type="component" value="Unassembled WGS sequence"/>
</dbReference>
<keyword evidence="1" id="KW-1133">Transmembrane helix</keyword>
<dbReference type="Pfam" id="PF10318">
    <property type="entry name" value="7TM_GPCR_Srh"/>
    <property type="match status" value="1"/>
</dbReference>
<feature type="transmembrane region" description="Helical" evidence="1">
    <location>
        <begin position="139"/>
        <end position="162"/>
    </location>
</feature>
<organism evidence="2 3">
    <name type="scientific">Ditylenchus destructor</name>
    <dbReference type="NCBI Taxonomy" id="166010"/>
    <lineage>
        <taxon>Eukaryota</taxon>
        <taxon>Metazoa</taxon>
        <taxon>Ecdysozoa</taxon>
        <taxon>Nematoda</taxon>
        <taxon>Chromadorea</taxon>
        <taxon>Rhabditida</taxon>
        <taxon>Tylenchina</taxon>
        <taxon>Tylenchomorpha</taxon>
        <taxon>Sphaerularioidea</taxon>
        <taxon>Anguinidae</taxon>
        <taxon>Anguininae</taxon>
        <taxon>Ditylenchus</taxon>
    </lineage>
</organism>
<feature type="transmembrane region" description="Helical" evidence="1">
    <location>
        <begin position="269"/>
        <end position="293"/>
    </location>
</feature>
<protein>
    <submittedName>
        <fullName evidence="2">Serpentine type 7TM GPCR chemoreceptor srh domain-containing protein</fullName>
    </submittedName>
</protein>
<dbReference type="EMBL" id="JAKKPZ010000014">
    <property type="protein sequence ID" value="KAI1713961.1"/>
    <property type="molecule type" value="Genomic_DNA"/>
</dbReference>
<feature type="transmembrane region" description="Helical" evidence="1">
    <location>
        <begin position="50"/>
        <end position="72"/>
    </location>
</feature>
<reference evidence="2" key="1">
    <citation type="submission" date="2022-01" db="EMBL/GenBank/DDBJ databases">
        <title>Genome Sequence Resource for Two Populations of Ditylenchus destructor, the Migratory Endoparasitic Phytonematode.</title>
        <authorList>
            <person name="Zhang H."/>
            <person name="Lin R."/>
            <person name="Xie B."/>
        </authorList>
    </citation>
    <scope>NUCLEOTIDE SEQUENCE</scope>
    <source>
        <strain evidence="2">BazhouSP</strain>
    </source>
</reference>
<feature type="transmembrane region" description="Helical" evidence="1">
    <location>
        <begin position="406"/>
        <end position="428"/>
    </location>
</feature>
<comment type="caution">
    <text evidence="2">The sequence shown here is derived from an EMBL/GenBank/DDBJ whole genome shotgun (WGS) entry which is preliminary data.</text>
</comment>
<feature type="transmembrane region" description="Helical" evidence="1">
    <location>
        <begin position="92"/>
        <end position="118"/>
    </location>
</feature>
<evidence type="ECO:0000313" key="3">
    <source>
        <dbReference type="Proteomes" id="UP001201812"/>
    </source>
</evidence>
<feature type="transmembrane region" description="Helical" evidence="1">
    <location>
        <begin position="16"/>
        <end position="38"/>
    </location>
</feature>
<gene>
    <name evidence="2" type="ORF">DdX_08845</name>
</gene>
<accession>A0AAD4R6Q9</accession>
<dbReference type="AlphaFoldDB" id="A0AAD4R6Q9"/>
<feature type="transmembrane region" description="Helical" evidence="1">
    <location>
        <begin position="305"/>
        <end position="324"/>
    </location>
</feature>
<keyword evidence="1" id="KW-0472">Membrane</keyword>